<reference evidence="7" key="1">
    <citation type="submission" date="2021-02" db="EMBL/GenBank/DDBJ databases">
        <authorList>
            <person name="Dougan E. K."/>
            <person name="Rhodes N."/>
            <person name="Thang M."/>
            <person name="Chan C."/>
        </authorList>
    </citation>
    <scope>NUCLEOTIDE SEQUENCE</scope>
</reference>
<evidence type="ECO:0000256" key="5">
    <source>
        <dbReference type="HAMAP-Rule" id="MF_03012"/>
    </source>
</evidence>
<comment type="caution">
    <text evidence="7">The sequence shown here is derived from an EMBL/GenBank/DDBJ whole genome shotgun (WGS) entry which is preliminary data.</text>
</comment>
<proteinExistence type="inferred from homology"/>
<dbReference type="InterPro" id="IPR000717">
    <property type="entry name" value="PCI_dom"/>
</dbReference>
<gene>
    <name evidence="7" type="ORF">PGLA2088_LOCUS21635</name>
</gene>
<dbReference type="InterPro" id="IPR045237">
    <property type="entry name" value="COPS7/eIF3m"/>
</dbReference>
<dbReference type="Pfam" id="PF01399">
    <property type="entry name" value="PCI"/>
    <property type="match status" value="1"/>
</dbReference>
<evidence type="ECO:0000256" key="1">
    <source>
        <dbReference type="ARBA" id="ARBA00008482"/>
    </source>
</evidence>
<dbReference type="PROSITE" id="PS50250">
    <property type="entry name" value="PCI"/>
    <property type="match status" value="1"/>
</dbReference>
<evidence type="ECO:0000313" key="7">
    <source>
        <dbReference type="EMBL" id="CAE8679951.1"/>
    </source>
</evidence>
<organism evidence="7 8">
    <name type="scientific">Polarella glacialis</name>
    <name type="common">Dinoflagellate</name>
    <dbReference type="NCBI Taxonomy" id="89957"/>
    <lineage>
        <taxon>Eukaryota</taxon>
        <taxon>Sar</taxon>
        <taxon>Alveolata</taxon>
        <taxon>Dinophyceae</taxon>
        <taxon>Suessiales</taxon>
        <taxon>Suessiaceae</taxon>
        <taxon>Polarella</taxon>
    </lineage>
</organism>
<evidence type="ECO:0000256" key="3">
    <source>
        <dbReference type="ARBA" id="ARBA00022540"/>
    </source>
</evidence>
<dbReference type="GO" id="GO:0033290">
    <property type="term" value="C:eukaryotic 48S preinitiation complex"/>
    <property type="evidence" value="ECO:0007669"/>
    <property type="project" value="UniProtKB-UniRule"/>
</dbReference>
<dbReference type="Proteomes" id="UP000626109">
    <property type="component" value="Unassembled WGS sequence"/>
</dbReference>
<dbReference type="GO" id="GO:0001732">
    <property type="term" value="P:formation of cytoplasmic translation initiation complex"/>
    <property type="evidence" value="ECO:0007669"/>
    <property type="project" value="UniProtKB-UniRule"/>
</dbReference>
<dbReference type="SUPFAM" id="SSF46785">
    <property type="entry name" value="Winged helix' DNA-binding domain"/>
    <property type="match status" value="1"/>
</dbReference>
<dbReference type="GO" id="GO:0016282">
    <property type="term" value="C:eukaryotic 43S preinitiation complex"/>
    <property type="evidence" value="ECO:0007669"/>
    <property type="project" value="UniProtKB-UniRule"/>
</dbReference>
<dbReference type="EMBL" id="CAJNNW010025810">
    <property type="protein sequence ID" value="CAE8679951.1"/>
    <property type="molecule type" value="Genomic_DNA"/>
</dbReference>
<evidence type="ECO:0000256" key="2">
    <source>
        <dbReference type="ARBA" id="ARBA00022490"/>
    </source>
</evidence>
<dbReference type="InterPro" id="IPR036390">
    <property type="entry name" value="WH_DNA-bd_sf"/>
</dbReference>
<comment type="subunit">
    <text evidence="5">Component of the eukaryotic translation initiation factor 3 (eIF-3) complex.</text>
</comment>
<comment type="similarity">
    <text evidence="1">Belongs to the CSN7/EIF3M family. CSN7 subfamily.</text>
</comment>
<dbReference type="HAMAP" id="MF_03012">
    <property type="entry name" value="eIF3m"/>
    <property type="match status" value="1"/>
</dbReference>
<dbReference type="PANTHER" id="PTHR15350">
    <property type="entry name" value="COP9 SIGNALOSOME COMPLEX SUBUNIT 7/DENDRITIC CELL PROTEIN GA17"/>
    <property type="match status" value="1"/>
</dbReference>
<comment type="similarity">
    <text evidence="5">Belongs to the eIF-3 subunit M family.</text>
</comment>
<dbReference type="GO" id="GO:0071541">
    <property type="term" value="C:eukaryotic translation initiation factor 3 complex, eIF3m"/>
    <property type="evidence" value="ECO:0007669"/>
    <property type="project" value="UniProtKB-UniRule"/>
</dbReference>
<comment type="subcellular location">
    <subcellularLocation>
        <location evidence="5">Cytoplasm</location>
    </subcellularLocation>
</comment>
<evidence type="ECO:0000259" key="6">
    <source>
        <dbReference type="PROSITE" id="PS50250"/>
    </source>
</evidence>
<protein>
    <recommendedName>
        <fullName evidence="5">Eukaryotic translation initiation factor 3 subunit M</fullName>
        <shortName evidence="5">eIF3m</shortName>
    </recommendedName>
</protein>
<evidence type="ECO:0000256" key="4">
    <source>
        <dbReference type="ARBA" id="ARBA00022917"/>
    </source>
</evidence>
<evidence type="ECO:0000313" key="8">
    <source>
        <dbReference type="Proteomes" id="UP000626109"/>
    </source>
</evidence>
<accession>A0A813JJ04</accession>
<dbReference type="InterPro" id="IPR027528">
    <property type="entry name" value="eIF3m"/>
</dbReference>
<comment type="function">
    <text evidence="5">Component of the eukaryotic translation initiation factor 3 (eIF-3) complex, which is involved in protein synthesis of a specialized repertoire of mRNAs and, together with other initiation factors, stimulates binding of mRNA and methionyl-tRNAi to the 40S ribosome. The eIF-3 complex specifically targets and initiates translation of a subset of mRNAs involved in cell proliferation.</text>
</comment>
<sequence length="401" mass="46517">MVQGAEWLQHLLQVTQGPDAEKLFKEKFQAIHTAQQEARQYNHGPIFDLLVDYSEGLFTAIPENRPEERLKEIESFFALVLSMLLLLEDTEHLSKATTRLCELFSSAHKPDQQPELRLRLLMMLYNTFNNPTFEFRYRVFKYALDYAAKAELFDQILPYLEFLDSWMVDWKAYLTVDDKRALYFDISTYLRALGKKVDAFTYLKQYHQLFKGESAENMSKKQVQDATIQLIKDAVQLPAVIQFDDILVLDTVKELGKTKQDGLVKLCEVFYSGDVKSLQDFQKKNEALFKEHELVFEDAMAKMRLLTLATVAHGRSELSLEEVASSLDESPDNVERWVVRAISEGVLDGRIDQLNRKVLVKSAFQRKFDTNEWAFLDGKLSCWIENLEHVIKFIGEQKVAK</sequence>
<dbReference type="PANTHER" id="PTHR15350:SF2">
    <property type="entry name" value="EUKARYOTIC TRANSLATION INITIATION FACTOR 3 SUBUNIT M"/>
    <property type="match status" value="1"/>
</dbReference>
<dbReference type="GO" id="GO:0003743">
    <property type="term" value="F:translation initiation factor activity"/>
    <property type="evidence" value="ECO:0007669"/>
    <property type="project" value="UniProtKB-UniRule"/>
</dbReference>
<name>A0A813JJ04_POLGL</name>
<dbReference type="AlphaFoldDB" id="A0A813JJ04"/>
<keyword evidence="4 5" id="KW-0648">Protein biosynthesis</keyword>
<keyword evidence="3 5" id="KW-0396">Initiation factor</keyword>
<keyword evidence="2 5" id="KW-0963">Cytoplasm</keyword>
<dbReference type="SMART" id="SM00088">
    <property type="entry name" value="PINT"/>
    <property type="match status" value="1"/>
</dbReference>
<feature type="domain" description="PCI" evidence="6">
    <location>
        <begin position="195"/>
        <end position="365"/>
    </location>
</feature>